<dbReference type="Proteomes" id="UP001187192">
    <property type="component" value="Unassembled WGS sequence"/>
</dbReference>
<comment type="caution">
    <text evidence="3">The sequence shown here is derived from an EMBL/GenBank/DDBJ whole genome shotgun (WGS) entry which is preliminary data.</text>
</comment>
<protein>
    <recommendedName>
        <fullName evidence="2">DC1 domain-containing protein</fullName>
    </recommendedName>
</protein>
<keyword evidence="4" id="KW-1185">Reference proteome</keyword>
<sequence>MVAGLKKSRTFLLTKSPSLLDHQFPPPPPPCSIRTSTSSTSLAPKKYPVEQFPTSPQLIFGEEMLHFGHPQHPLALVNLPDRFKCNGCKEDGAGKRFVCQQCNFQLHDFCASAPPVLKAHPLHFQHQLFLFSKPVKGGQSKCDVCNKASKGYAFRCNACSFQMHPCCAMLSSEMNLFSAHPHPLRLLPEYHDQGSGGGGSTTTLCGECNRKRAGRMYHCTVCDYHLHAVMIDLIGVLIEGIGEGFGQAIVQDVTKGRSSAVRK</sequence>
<dbReference type="InterPro" id="IPR046349">
    <property type="entry name" value="C1-like_sf"/>
</dbReference>
<reference evidence="3" key="1">
    <citation type="submission" date="2023-07" db="EMBL/GenBank/DDBJ databases">
        <title>draft genome sequence of fig (Ficus carica).</title>
        <authorList>
            <person name="Takahashi T."/>
            <person name="Nishimura K."/>
        </authorList>
    </citation>
    <scope>NUCLEOTIDE SEQUENCE</scope>
</reference>
<gene>
    <name evidence="3" type="ORF">TIFTF001_004795</name>
</gene>
<feature type="domain" description="DC1" evidence="2">
    <location>
        <begin position="122"/>
        <end position="168"/>
    </location>
</feature>
<proteinExistence type="predicted"/>
<evidence type="ECO:0000256" key="1">
    <source>
        <dbReference type="ARBA" id="ARBA00022737"/>
    </source>
</evidence>
<dbReference type="AlphaFoldDB" id="A0AA87ZHD6"/>
<evidence type="ECO:0000313" key="4">
    <source>
        <dbReference type="Proteomes" id="UP001187192"/>
    </source>
</evidence>
<dbReference type="EMBL" id="BTGU01000005">
    <property type="protein sequence ID" value="GMN34642.1"/>
    <property type="molecule type" value="Genomic_DNA"/>
</dbReference>
<evidence type="ECO:0000259" key="2">
    <source>
        <dbReference type="Pfam" id="PF03107"/>
    </source>
</evidence>
<name>A0AA87ZHD6_FICCA</name>
<evidence type="ECO:0000313" key="3">
    <source>
        <dbReference type="EMBL" id="GMN34642.1"/>
    </source>
</evidence>
<dbReference type="PANTHER" id="PTHR47841">
    <property type="entry name" value="DIACYLGLYCEROL KINASE THETA-LIKE-RELATED"/>
    <property type="match status" value="1"/>
</dbReference>
<organism evidence="3 4">
    <name type="scientific">Ficus carica</name>
    <name type="common">Common fig</name>
    <dbReference type="NCBI Taxonomy" id="3494"/>
    <lineage>
        <taxon>Eukaryota</taxon>
        <taxon>Viridiplantae</taxon>
        <taxon>Streptophyta</taxon>
        <taxon>Embryophyta</taxon>
        <taxon>Tracheophyta</taxon>
        <taxon>Spermatophyta</taxon>
        <taxon>Magnoliopsida</taxon>
        <taxon>eudicotyledons</taxon>
        <taxon>Gunneridae</taxon>
        <taxon>Pentapetalae</taxon>
        <taxon>rosids</taxon>
        <taxon>fabids</taxon>
        <taxon>Rosales</taxon>
        <taxon>Moraceae</taxon>
        <taxon>Ficeae</taxon>
        <taxon>Ficus</taxon>
    </lineage>
</organism>
<keyword evidence="1" id="KW-0677">Repeat</keyword>
<accession>A0AA87ZHD6</accession>
<dbReference type="PANTHER" id="PTHR47841:SF3">
    <property type="entry name" value="OS09G0492800 PROTEIN"/>
    <property type="match status" value="1"/>
</dbReference>
<dbReference type="SUPFAM" id="SSF57889">
    <property type="entry name" value="Cysteine-rich domain"/>
    <property type="match status" value="1"/>
</dbReference>
<dbReference type="InterPro" id="IPR004146">
    <property type="entry name" value="DC1"/>
</dbReference>
<dbReference type="Pfam" id="PF03107">
    <property type="entry name" value="C1_2"/>
    <property type="match status" value="3"/>
</dbReference>
<feature type="domain" description="DC1" evidence="2">
    <location>
        <begin position="68"/>
        <end position="111"/>
    </location>
</feature>
<feature type="domain" description="DC1" evidence="2">
    <location>
        <begin position="179"/>
        <end position="228"/>
    </location>
</feature>